<dbReference type="InterPro" id="IPR009057">
    <property type="entry name" value="Homeodomain-like_sf"/>
</dbReference>
<organism evidence="11 12">
    <name type="scientific">Cardiosporidium cionae</name>
    <dbReference type="NCBI Taxonomy" id="476202"/>
    <lineage>
        <taxon>Eukaryota</taxon>
        <taxon>Sar</taxon>
        <taxon>Alveolata</taxon>
        <taxon>Apicomplexa</taxon>
        <taxon>Aconoidasida</taxon>
        <taxon>Nephromycida</taxon>
        <taxon>Cardiosporidium</taxon>
    </lineage>
</organism>
<dbReference type="InterPro" id="IPR001005">
    <property type="entry name" value="SANT/Myb"/>
</dbReference>
<feature type="domain" description="SANT" evidence="9">
    <location>
        <begin position="1058"/>
        <end position="1110"/>
    </location>
</feature>
<feature type="compositionally biased region" description="Low complexity" evidence="5">
    <location>
        <begin position="392"/>
        <end position="413"/>
    </location>
</feature>
<evidence type="ECO:0000313" key="11">
    <source>
        <dbReference type="EMBL" id="KAF8819764.1"/>
    </source>
</evidence>
<reference evidence="11 12" key="1">
    <citation type="journal article" date="2020" name="bioRxiv">
        <title>Metabolic contributions of an alphaproteobacterial endosymbiont in the apicomplexan Cardiosporidium cionae.</title>
        <authorList>
            <person name="Hunter E.S."/>
            <person name="Paight C.J."/>
            <person name="Lane C.E."/>
        </authorList>
    </citation>
    <scope>NUCLEOTIDE SEQUENCE [LARGE SCALE GENOMIC DNA]</scope>
    <source>
        <strain evidence="11">ESH_2018</strain>
    </source>
</reference>
<gene>
    <name evidence="11" type="ORF">IE077_000653</name>
</gene>
<dbReference type="Gene3D" id="1.10.10.10">
    <property type="entry name" value="Winged helix-like DNA-binding domain superfamily/Winged helix DNA-binding domain"/>
    <property type="match status" value="1"/>
</dbReference>
<keyword evidence="2" id="KW-0238">DNA-binding</keyword>
<dbReference type="EMBL" id="JADAQX010000610">
    <property type="protein sequence ID" value="KAF8819764.1"/>
    <property type="molecule type" value="Genomic_DNA"/>
</dbReference>
<dbReference type="PROSITE" id="PS52032">
    <property type="entry name" value="MARR_BRCT_CHROMO"/>
    <property type="match status" value="1"/>
</dbReference>
<evidence type="ECO:0000259" key="7">
    <source>
        <dbReference type="PROSITE" id="PS50090"/>
    </source>
</evidence>
<dbReference type="PROSITE" id="PS51293">
    <property type="entry name" value="SANT"/>
    <property type="match status" value="1"/>
</dbReference>
<proteinExistence type="predicted"/>
<feature type="compositionally biased region" description="Basic and acidic residues" evidence="5">
    <location>
        <begin position="1176"/>
        <end position="1185"/>
    </location>
</feature>
<keyword evidence="1" id="KW-0805">Transcription regulation</keyword>
<keyword evidence="3" id="KW-0804">Transcription</keyword>
<feature type="domain" description="Myb-like" evidence="7">
    <location>
        <begin position="1061"/>
        <end position="1106"/>
    </location>
</feature>
<keyword evidence="4" id="KW-0539">Nucleus</keyword>
<protein>
    <submittedName>
        <fullName evidence="11">SWIRM domain-containing protein</fullName>
    </submittedName>
</protein>
<dbReference type="SUPFAM" id="SSF46689">
    <property type="entry name" value="Homeodomain-like"/>
    <property type="match status" value="2"/>
</dbReference>
<dbReference type="InterPro" id="IPR032450">
    <property type="entry name" value="SMARCC_N"/>
</dbReference>
<dbReference type="Gene3D" id="1.10.10.60">
    <property type="entry name" value="Homeodomain-like"/>
    <property type="match status" value="1"/>
</dbReference>
<sequence length="1364" mass="148795">MLQEVTVLFVILSSAVVPLDGRSILSDPASGASFILSIIAMSGRGKPHGPADQKNAQTVDERTVRKYDAVVQRLLKFPNMEKETLCSSEACAKIVAQIQIFMDQKLGYKAKPEECFMTKIPAKFFRDYSDGGSLECTLRLALQFRHDMQMVDGSVLRRFELLSEKQKLCARSLCLRLRDGLKEGGFLKAPVIYLWDDIPADLMERLRDIVVRHEGSISTDIKSASHIVLQYTAKDTEDNETYAREIFREGNRSFAHWWYYPESWDCWTSALAIPEQESQGIDIPPDGKWKVGYDWLLDLDIYNEWMCELDYEIFDHPPRLLDALAAADGDFTLASSKAISKNRRSFRRKVKHTTVYESGESFSEDTETRGNNPTPPGEISSGVLPSPPTGNLSAKLPSLSSSTPSGTSSILRSESASNSPISGMTSGMLTRSNIKEGNTSSAGSMGILPAVSPSARCSSQGSYASNFQGDLQASPPFVECVTAGHSSSFSPIPAFSTTLSEEEGSDSPTSKRKRLLSQDEAYIVEDMSASTAGEALGVSHSFQGPLSPPVLSMASREASVVSFSGEKQAKRARNTISSPVATQENEREGEVCVFTPANLTEISPSPAETLQTDASGRVCPAGPTLSGQPPWMASVRSVPLPEGGVSIAGLQDPLSLVAESATLHADTVVKDTQTMPSCMPREGQNVEGKEEDSSFAHQFLSEKEDETAPFHIGKGTDSIPLSPSKRPAPVSDSLGEIVKQPASENVLASSALLSRDRVTLLNISNLSQEVTAQGILLKTIPLGTPPDRPPLAEKDEKPFKEKETHTEEAGVGTTTTSAEPSSPYVLPTCSRWFDFQVVNAIERNQLSSLFSGSSISLKEKEHSYKLIRNTIVAAYRQNPQRYLSATECRKLIDGDAALILRLHSFLDYWGIINFQADPTTIPCTHLRNKDFQLSQTHVSSGFSNEKTGKHMTPQTMSKDGSTAPTHVSKGTSQNVLQDVQLGKEHPHSGGGPWKCASCGKLCLYSYYVLRPSGITGISLGVLDKCVWCLKCFADGRYPPVLTDRHFLKVDIPIAQATGIDGEWSAKEVEKLIEGIELFKDNWDAVALHIGTGKTPHQCVSFFISIPIKEPFMNASPTEDPSSSLAENQAVPFRTMSNPLMAQLAFLASIVHPKVAACAAKAAFDSLIEAGTSQVDTRGESNDTSKDISILSPSPASLAEANSQESPSGREATPEVENASQKENMDTSKDAPSASSPRLPEGYLTDVDIQVACSTAIAAAAVRAEELATIEENEIRKLLPQLVDLQLQKVELKKQRFDTLENEVAKEKLFLEKRMESLFSEWFELKESIKQKNSMNRRIVASHGLHPSETLTIRPEAIPFDAPPM</sequence>
<feature type="region of interest" description="Disordered" evidence="5">
    <location>
        <begin position="494"/>
        <end position="513"/>
    </location>
</feature>
<name>A0ABQ7J761_9APIC</name>
<dbReference type="InterPro" id="IPR032451">
    <property type="entry name" value="SMARCC_C"/>
</dbReference>
<feature type="domain" description="Chromo" evidence="10">
    <location>
        <begin position="41"/>
        <end position="328"/>
    </location>
</feature>
<comment type="caution">
    <text evidence="11">The sequence shown here is derived from an EMBL/GenBank/DDBJ whole genome shotgun (WGS) entry which is preliminary data.</text>
</comment>
<dbReference type="PANTHER" id="PTHR12802">
    <property type="entry name" value="SWI/SNF COMPLEX-RELATED"/>
    <property type="match status" value="1"/>
</dbReference>
<accession>A0ABQ7J761</accession>
<evidence type="ECO:0000256" key="6">
    <source>
        <dbReference type="SAM" id="SignalP"/>
    </source>
</evidence>
<keyword evidence="12" id="KW-1185">Reference proteome</keyword>
<feature type="region of interest" description="Disordered" evidence="5">
    <location>
        <begin position="781"/>
        <end position="822"/>
    </location>
</feature>
<dbReference type="SUPFAM" id="SSF52113">
    <property type="entry name" value="BRCT domain"/>
    <property type="match status" value="1"/>
</dbReference>
<keyword evidence="6" id="KW-0732">Signal</keyword>
<dbReference type="InterPro" id="IPR017884">
    <property type="entry name" value="SANT_dom"/>
</dbReference>
<evidence type="ECO:0000256" key="4">
    <source>
        <dbReference type="ARBA" id="ARBA00023242"/>
    </source>
</evidence>
<dbReference type="PANTHER" id="PTHR12802:SF41">
    <property type="entry name" value="BRAHMA ASSOCIATED PROTEIN 155 KDA"/>
    <property type="match status" value="1"/>
</dbReference>
<dbReference type="Pfam" id="PF04433">
    <property type="entry name" value="SWIRM"/>
    <property type="match status" value="1"/>
</dbReference>
<feature type="signal peptide" evidence="6">
    <location>
        <begin position="1"/>
        <end position="21"/>
    </location>
</feature>
<feature type="region of interest" description="Disordered" evidence="5">
    <location>
        <begin position="1174"/>
        <end position="1239"/>
    </location>
</feature>
<dbReference type="Pfam" id="PF00249">
    <property type="entry name" value="Myb_DNA-binding"/>
    <property type="match status" value="1"/>
</dbReference>
<feature type="compositionally biased region" description="Basic and acidic residues" evidence="5">
    <location>
        <begin position="790"/>
        <end position="808"/>
    </location>
</feature>
<evidence type="ECO:0000259" key="8">
    <source>
        <dbReference type="PROSITE" id="PS50934"/>
    </source>
</evidence>
<dbReference type="SMART" id="SM00717">
    <property type="entry name" value="SANT"/>
    <property type="match status" value="1"/>
</dbReference>
<dbReference type="InterPro" id="IPR049898">
    <property type="entry name" value="MARR_BRCT_CHROMO"/>
</dbReference>
<evidence type="ECO:0000313" key="12">
    <source>
        <dbReference type="Proteomes" id="UP000823046"/>
    </source>
</evidence>
<dbReference type="PROSITE" id="PS50934">
    <property type="entry name" value="SWIRM"/>
    <property type="match status" value="1"/>
</dbReference>
<feature type="chain" id="PRO_5046182265" evidence="6">
    <location>
        <begin position="22"/>
        <end position="1364"/>
    </location>
</feature>
<feature type="region of interest" description="Disordered" evidence="5">
    <location>
        <begin position="357"/>
        <end position="441"/>
    </location>
</feature>
<feature type="region of interest" description="Disordered" evidence="5">
    <location>
        <begin position="940"/>
        <end position="969"/>
    </location>
</feature>
<dbReference type="InterPro" id="IPR036388">
    <property type="entry name" value="WH-like_DNA-bd_sf"/>
</dbReference>
<evidence type="ECO:0000259" key="10">
    <source>
        <dbReference type="PROSITE" id="PS52032"/>
    </source>
</evidence>
<evidence type="ECO:0000256" key="1">
    <source>
        <dbReference type="ARBA" id="ARBA00023015"/>
    </source>
</evidence>
<evidence type="ECO:0000259" key="9">
    <source>
        <dbReference type="PROSITE" id="PS51293"/>
    </source>
</evidence>
<dbReference type="InterPro" id="IPR007526">
    <property type="entry name" value="SWIRM"/>
</dbReference>
<feature type="compositionally biased region" description="Polar residues" evidence="5">
    <location>
        <begin position="952"/>
        <end position="969"/>
    </location>
</feature>
<dbReference type="Pfam" id="PF16495">
    <property type="entry name" value="SWIRM-assoc_1"/>
    <property type="match status" value="1"/>
</dbReference>
<dbReference type="CDD" id="cd00167">
    <property type="entry name" value="SANT"/>
    <property type="match status" value="1"/>
</dbReference>
<evidence type="ECO:0000256" key="5">
    <source>
        <dbReference type="SAM" id="MobiDB-lite"/>
    </source>
</evidence>
<dbReference type="Proteomes" id="UP000823046">
    <property type="component" value="Unassembled WGS sequence"/>
</dbReference>
<feature type="compositionally biased region" description="Polar residues" evidence="5">
    <location>
        <begin position="1190"/>
        <end position="1206"/>
    </location>
</feature>
<evidence type="ECO:0000256" key="2">
    <source>
        <dbReference type="ARBA" id="ARBA00023125"/>
    </source>
</evidence>
<dbReference type="PROSITE" id="PS50090">
    <property type="entry name" value="MYB_LIKE"/>
    <property type="match status" value="1"/>
</dbReference>
<feature type="domain" description="SWIRM" evidence="8">
    <location>
        <begin position="824"/>
        <end position="923"/>
    </location>
</feature>
<dbReference type="InterPro" id="IPR036420">
    <property type="entry name" value="BRCT_dom_sf"/>
</dbReference>
<dbReference type="Pfam" id="PF16496">
    <property type="entry name" value="SWIRM-assoc_2"/>
    <property type="match status" value="1"/>
</dbReference>
<evidence type="ECO:0000256" key="3">
    <source>
        <dbReference type="ARBA" id="ARBA00023163"/>
    </source>
</evidence>
<feature type="compositionally biased region" description="Polar residues" evidence="5">
    <location>
        <begin position="414"/>
        <end position="441"/>
    </location>
</feature>